<evidence type="ECO:0000313" key="3">
    <source>
        <dbReference type="Proteomes" id="UP001224775"/>
    </source>
</evidence>
<evidence type="ECO:0000313" key="2">
    <source>
        <dbReference type="EMBL" id="KAK1746060.1"/>
    </source>
</evidence>
<dbReference type="EMBL" id="JATAAI010000004">
    <property type="protein sequence ID" value="KAK1746060.1"/>
    <property type="molecule type" value="Genomic_DNA"/>
</dbReference>
<proteinExistence type="predicted"/>
<reference evidence="2" key="1">
    <citation type="submission" date="2023-06" db="EMBL/GenBank/DDBJ databases">
        <title>Survivors Of The Sea: Transcriptome response of Skeletonema marinoi to long-term dormancy.</title>
        <authorList>
            <person name="Pinder M.I.M."/>
            <person name="Kourtchenko O."/>
            <person name="Robertson E.K."/>
            <person name="Larsson T."/>
            <person name="Maumus F."/>
            <person name="Osuna-Cruz C.M."/>
            <person name="Vancaester E."/>
            <person name="Stenow R."/>
            <person name="Vandepoele K."/>
            <person name="Ploug H."/>
            <person name="Bruchert V."/>
            <person name="Godhe A."/>
            <person name="Topel M."/>
        </authorList>
    </citation>
    <scope>NUCLEOTIDE SEQUENCE</scope>
    <source>
        <strain evidence="2">R05AC</strain>
    </source>
</reference>
<name>A0AAD8YJ93_9STRA</name>
<gene>
    <name evidence="2" type="ORF">QTG54_002667</name>
</gene>
<comment type="caution">
    <text evidence="2">The sequence shown here is derived from an EMBL/GenBank/DDBJ whole genome shotgun (WGS) entry which is preliminary data.</text>
</comment>
<keyword evidence="3" id="KW-1185">Reference proteome</keyword>
<organism evidence="2 3">
    <name type="scientific">Skeletonema marinoi</name>
    <dbReference type="NCBI Taxonomy" id="267567"/>
    <lineage>
        <taxon>Eukaryota</taxon>
        <taxon>Sar</taxon>
        <taxon>Stramenopiles</taxon>
        <taxon>Ochrophyta</taxon>
        <taxon>Bacillariophyta</taxon>
        <taxon>Coscinodiscophyceae</taxon>
        <taxon>Thalassiosirophycidae</taxon>
        <taxon>Thalassiosirales</taxon>
        <taxon>Skeletonemataceae</taxon>
        <taxon>Skeletonema</taxon>
        <taxon>Skeletonema marinoi-dohrnii complex</taxon>
    </lineage>
</organism>
<evidence type="ECO:0000256" key="1">
    <source>
        <dbReference type="SAM" id="MobiDB-lite"/>
    </source>
</evidence>
<sequence length="297" mass="32962">MGGERSSALPGDKALIRNSSGRANYRYRAPAIAIGPFMHGPTDMRIHAGEHRLFRSIREEEDEDEEAARSVSPMIASFTGESCKAPYARASSQPAASHRNETWDDDVTTTTTSSAPIAAPHEPSNCVKSIISHISDDSCSTRKQSLPLKPSLNSDASSKCRVAKHVHFTFTDKEMSYEVTSDDIENSWLDIDVSRAIEALENGSHDAIVSFGPTGRFTSSDLDVCKNGKEYMVRIQKRRLINEMLGQRTNLRQSVFEEQARQKRNGVVDAEELHAVASEQSKWGVEIAKSSWWLCQT</sequence>
<dbReference type="Proteomes" id="UP001224775">
    <property type="component" value="Unassembled WGS sequence"/>
</dbReference>
<accession>A0AAD8YJ93</accession>
<protein>
    <submittedName>
        <fullName evidence="2">Uncharacterized protein</fullName>
    </submittedName>
</protein>
<feature type="region of interest" description="Disordered" evidence="1">
    <location>
        <begin position="86"/>
        <end position="122"/>
    </location>
</feature>
<dbReference type="AlphaFoldDB" id="A0AAD8YJ93"/>